<gene>
    <name evidence="1" type="ORF">NC653_021244</name>
</gene>
<evidence type="ECO:0000313" key="1">
    <source>
        <dbReference type="EMBL" id="KAJ6988251.1"/>
    </source>
</evidence>
<dbReference type="AlphaFoldDB" id="A0AAD6QDE5"/>
<sequence>MPSTCQHMLPLLESSCLWWKIMNASIL</sequence>
<accession>A0AAD6QDE5</accession>
<dbReference type="EMBL" id="JAQIZT010000008">
    <property type="protein sequence ID" value="KAJ6988251.1"/>
    <property type="molecule type" value="Genomic_DNA"/>
</dbReference>
<reference evidence="1" key="1">
    <citation type="journal article" date="2023" name="Mol. Ecol. Resour.">
        <title>Chromosome-level genome assembly of a triploid poplar Populus alba 'Berolinensis'.</title>
        <authorList>
            <person name="Chen S."/>
            <person name="Yu Y."/>
            <person name="Wang X."/>
            <person name="Wang S."/>
            <person name="Zhang T."/>
            <person name="Zhou Y."/>
            <person name="He R."/>
            <person name="Meng N."/>
            <person name="Wang Y."/>
            <person name="Liu W."/>
            <person name="Liu Z."/>
            <person name="Liu J."/>
            <person name="Guo Q."/>
            <person name="Huang H."/>
            <person name="Sederoff R.R."/>
            <person name="Wang G."/>
            <person name="Qu G."/>
            <person name="Chen S."/>
        </authorList>
    </citation>
    <scope>NUCLEOTIDE SEQUENCE</scope>
    <source>
        <strain evidence="1">SC-2020</strain>
    </source>
</reference>
<organism evidence="1 2">
    <name type="scientific">Populus alba x Populus x berolinensis</name>
    <dbReference type="NCBI Taxonomy" id="444605"/>
    <lineage>
        <taxon>Eukaryota</taxon>
        <taxon>Viridiplantae</taxon>
        <taxon>Streptophyta</taxon>
        <taxon>Embryophyta</taxon>
        <taxon>Tracheophyta</taxon>
        <taxon>Spermatophyta</taxon>
        <taxon>Magnoliopsida</taxon>
        <taxon>eudicotyledons</taxon>
        <taxon>Gunneridae</taxon>
        <taxon>Pentapetalae</taxon>
        <taxon>rosids</taxon>
        <taxon>fabids</taxon>
        <taxon>Malpighiales</taxon>
        <taxon>Salicaceae</taxon>
        <taxon>Saliceae</taxon>
        <taxon>Populus</taxon>
    </lineage>
</organism>
<proteinExistence type="predicted"/>
<keyword evidence="2" id="KW-1185">Reference proteome</keyword>
<dbReference type="Proteomes" id="UP001164929">
    <property type="component" value="Chromosome 8"/>
</dbReference>
<name>A0AAD6QDE5_9ROSI</name>
<protein>
    <submittedName>
        <fullName evidence="1">Uncharacterized protein</fullName>
    </submittedName>
</protein>
<comment type="caution">
    <text evidence="1">The sequence shown here is derived from an EMBL/GenBank/DDBJ whole genome shotgun (WGS) entry which is preliminary data.</text>
</comment>
<evidence type="ECO:0000313" key="2">
    <source>
        <dbReference type="Proteomes" id="UP001164929"/>
    </source>
</evidence>